<dbReference type="VEuPathDB" id="FungiDB:H257_03604"/>
<gene>
    <name evidence="2" type="ORF">AaE_015422</name>
</gene>
<sequence length="190" mass="21198">MEVIHDITIVQLWGARPDAKVFKKPSTCTIPPYKSKDDIKGILVEPKEFALSLDAPTKRLVRSFTYTIGCSDVPPSVEDWDAFYLEVWGQSHKNRGRNGQWVVSESPEPLGFDRILVHVGDGEWFAGMESFSLSTFESVNCPPTLSPPLLHVTLLLHPLRQVRLPPPSPPQGLQQPPPVPPQSRHPLPPT</sequence>
<protein>
    <submittedName>
        <fullName evidence="2">Uncharacterized protein</fullName>
    </submittedName>
</protein>
<dbReference type="Proteomes" id="UP000469452">
    <property type="component" value="Unassembled WGS sequence"/>
</dbReference>
<evidence type="ECO:0000313" key="2">
    <source>
        <dbReference type="EMBL" id="KAF0703334.1"/>
    </source>
</evidence>
<feature type="region of interest" description="Disordered" evidence="1">
    <location>
        <begin position="163"/>
        <end position="190"/>
    </location>
</feature>
<comment type="caution">
    <text evidence="2">The sequence shown here is derived from an EMBL/GenBank/DDBJ whole genome shotgun (WGS) entry which is preliminary data.</text>
</comment>
<organism evidence="2 3">
    <name type="scientific">Aphanomyces astaci</name>
    <name type="common">Crayfish plague agent</name>
    <dbReference type="NCBI Taxonomy" id="112090"/>
    <lineage>
        <taxon>Eukaryota</taxon>
        <taxon>Sar</taxon>
        <taxon>Stramenopiles</taxon>
        <taxon>Oomycota</taxon>
        <taxon>Saprolegniomycetes</taxon>
        <taxon>Saprolegniales</taxon>
        <taxon>Verrucalvaceae</taxon>
        <taxon>Aphanomyces</taxon>
    </lineage>
</organism>
<evidence type="ECO:0000256" key="1">
    <source>
        <dbReference type="SAM" id="MobiDB-lite"/>
    </source>
</evidence>
<dbReference type="AlphaFoldDB" id="A0A6A4Z7L3"/>
<name>A0A6A4Z7L3_APHAT</name>
<dbReference type="EMBL" id="VJMI01020800">
    <property type="protein sequence ID" value="KAF0703334.1"/>
    <property type="molecule type" value="Genomic_DNA"/>
</dbReference>
<feature type="compositionally biased region" description="Pro residues" evidence="1">
    <location>
        <begin position="164"/>
        <end position="190"/>
    </location>
</feature>
<reference evidence="2 3" key="1">
    <citation type="submission" date="2019-06" db="EMBL/GenBank/DDBJ databases">
        <title>Genomics analysis of Aphanomyces spp. identifies a new class of oomycete effector associated with host adaptation.</title>
        <authorList>
            <person name="Gaulin E."/>
        </authorList>
    </citation>
    <scope>NUCLEOTIDE SEQUENCE [LARGE SCALE GENOMIC DNA]</scope>
    <source>
        <strain evidence="2 3">E</strain>
    </source>
</reference>
<proteinExistence type="predicted"/>
<accession>A0A6A4Z7L3</accession>
<evidence type="ECO:0000313" key="3">
    <source>
        <dbReference type="Proteomes" id="UP000469452"/>
    </source>
</evidence>